<sequence>MSSLNEVKGILFSVETFILCTLFASRNGCMMFERLYRWKVSLLTDLCTVCSRLFLLIHSHPHRTSETPSTRENSAKSPLTHLVNITQGVRTFGAKFGFAISQGHTLYLRTLSCIG</sequence>
<reference evidence="2" key="1">
    <citation type="journal article" date="2014" name="Proc. Natl. Acad. Sci. U.S.A.">
        <title>Extensive sampling of basidiomycete genomes demonstrates inadequacy of the white-rot/brown-rot paradigm for wood decay fungi.</title>
        <authorList>
            <person name="Riley R."/>
            <person name="Salamov A.A."/>
            <person name="Brown D.W."/>
            <person name="Nagy L.G."/>
            <person name="Floudas D."/>
            <person name="Held B.W."/>
            <person name="Levasseur A."/>
            <person name="Lombard V."/>
            <person name="Morin E."/>
            <person name="Otillar R."/>
            <person name="Lindquist E.A."/>
            <person name="Sun H."/>
            <person name="LaButti K.M."/>
            <person name="Schmutz J."/>
            <person name="Jabbour D."/>
            <person name="Luo H."/>
            <person name="Baker S.E."/>
            <person name="Pisabarro A.G."/>
            <person name="Walton J.D."/>
            <person name="Blanchette R.A."/>
            <person name="Henrissat B."/>
            <person name="Martin F."/>
            <person name="Cullen D."/>
            <person name="Hibbett D.S."/>
            <person name="Grigoriev I.V."/>
        </authorList>
    </citation>
    <scope>NUCLEOTIDE SEQUENCE [LARGE SCALE GENOMIC DNA]</scope>
    <source>
        <strain evidence="2">CBS 339.88</strain>
    </source>
</reference>
<organism evidence="1 2">
    <name type="scientific">Galerina marginata (strain CBS 339.88)</name>
    <dbReference type="NCBI Taxonomy" id="685588"/>
    <lineage>
        <taxon>Eukaryota</taxon>
        <taxon>Fungi</taxon>
        <taxon>Dikarya</taxon>
        <taxon>Basidiomycota</taxon>
        <taxon>Agaricomycotina</taxon>
        <taxon>Agaricomycetes</taxon>
        <taxon>Agaricomycetidae</taxon>
        <taxon>Agaricales</taxon>
        <taxon>Agaricineae</taxon>
        <taxon>Strophariaceae</taxon>
        <taxon>Galerina</taxon>
    </lineage>
</organism>
<name>A0A067THY8_GALM3</name>
<protein>
    <submittedName>
        <fullName evidence="1">Uncharacterized protein</fullName>
    </submittedName>
</protein>
<dbReference type="Proteomes" id="UP000027222">
    <property type="component" value="Unassembled WGS sequence"/>
</dbReference>
<evidence type="ECO:0000313" key="1">
    <source>
        <dbReference type="EMBL" id="KDR82776.1"/>
    </source>
</evidence>
<keyword evidence="2" id="KW-1185">Reference proteome</keyword>
<proteinExistence type="predicted"/>
<dbReference type="AlphaFoldDB" id="A0A067THY8"/>
<accession>A0A067THY8</accession>
<dbReference type="HOGENOM" id="CLU_2109223_0_0_1"/>
<evidence type="ECO:0000313" key="2">
    <source>
        <dbReference type="Proteomes" id="UP000027222"/>
    </source>
</evidence>
<gene>
    <name evidence="1" type="ORF">GALMADRAFT_847449</name>
</gene>
<dbReference type="EMBL" id="KL142369">
    <property type="protein sequence ID" value="KDR82776.1"/>
    <property type="molecule type" value="Genomic_DNA"/>
</dbReference>